<evidence type="ECO:0000256" key="2">
    <source>
        <dbReference type="SAM" id="Phobius"/>
    </source>
</evidence>
<keyword evidence="2" id="KW-1133">Transmembrane helix</keyword>
<feature type="transmembrane region" description="Helical" evidence="2">
    <location>
        <begin position="240"/>
        <end position="261"/>
    </location>
</feature>
<evidence type="ECO:0000313" key="4">
    <source>
        <dbReference type="Proteomes" id="UP000252387"/>
    </source>
</evidence>
<protein>
    <submittedName>
        <fullName evidence="3">Uncharacterized protein</fullName>
    </submittedName>
</protein>
<keyword evidence="4" id="KW-1185">Reference proteome</keyword>
<keyword evidence="2" id="KW-0472">Membrane</keyword>
<sequence>MALFRIDGMQCRAGSQVSIFDTGGRVDFQAATLKRALLPLFLNAGTTGAEGHVPAKKKLRSRHGGVFRSGAGWPHGIGTHAEIAHELSITGATAASGTPYASLGHLLRPAEPASMNAGDGQTGDSAGLAAPIGPALPPSLPPRPPPLPYPPAGAPTPTQRGYIAAHWHGNLSLALSYWVNMVLVAVVARELLVWLRSLDWQHHSMVWATAVTAIAVLGCLLIAVWQYVGVWRAAERSGTGWSVVARIMVVIGCIGGCFGMFNNARILTDMVHAATVQRTWNDFSINVSPDGSAIDATGSMGFGFADRIERAFTDHAGIHMLRIASPGGSVSEGVDLHDFLHAHPDITVQADGICASACTLAFIGAAQRWATPRAWFGFHQMRSLLANTRSVDYVTTKQDDFKRELRALGASPDFIRLAFAKQGNDVYIPDSAELFGNHIITAIDANGKRWQADAWRSEQFLQALRHDPHGRTLAQTFDRIAVVQPAIYRTWVLGDLAVPSNPRSAAAARRNDNFWHALDAARAHQLEVASAQDVRRYALSHQQTLTMLRQQLSTSACGRYASGIAISLGPHAGAFKDIVGPGYLALFSGNDTVQLPSPAWRASLTDALHKHQEERWVSQGELVDEVHWSANCNRQLATLDQLLNAPGAAGDLALRAYLLAR</sequence>
<dbReference type="Gene3D" id="3.90.226.10">
    <property type="entry name" value="2-enoyl-CoA Hydratase, Chain A, domain 1"/>
    <property type="match status" value="1"/>
</dbReference>
<dbReference type="Pfam" id="PF00574">
    <property type="entry name" value="CLP_protease"/>
    <property type="match status" value="1"/>
</dbReference>
<reference evidence="3 4" key="1">
    <citation type="submission" date="2018-05" db="EMBL/GenBank/DDBJ databases">
        <title>Draft genome sequence of Rhodanobacter denitrificans Yn1 isolated from gold copper mine.</title>
        <authorList>
            <person name="Yang N."/>
            <person name="Mazhar H.S."/>
            <person name="Rensing C."/>
        </authorList>
    </citation>
    <scope>NUCLEOTIDE SEQUENCE [LARGE SCALE GENOMIC DNA]</scope>
    <source>
        <strain evidence="3 4">Yn1</strain>
    </source>
</reference>
<feature type="region of interest" description="Disordered" evidence="1">
    <location>
        <begin position="111"/>
        <end position="153"/>
    </location>
</feature>
<feature type="compositionally biased region" description="Pro residues" evidence="1">
    <location>
        <begin position="134"/>
        <end position="153"/>
    </location>
</feature>
<feature type="transmembrane region" description="Helical" evidence="2">
    <location>
        <begin position="207"/>
        <end position="228"/>
    </location>
</feature>
<accession>A0A368KCG8</accession>
<dbReference type="AlphaFoldDB" id="A0A368KCG8"/>
<gene>
    <name evidence="3" type="ORF">DEO45_14245</name>
</gene>
<keyword evidence="2" id="KW-0812">Transmembrane</keyword>
<dbReference type="Proteomes" id="UP000252387">
    <property type="component" value="Unassembled WGS sequence"/>
</dbReference>
<dbReference type="SUPFAM" id="SSF52096">
    <property type="entry name" value="ClpP/crotonase"/>
    <property type="match status" value="1"/>
</dbReference>
<dbReference type="RefSeq" id="WP_114344930.1">
    <property type="nucleotide sequence ID" value="NZ_QFWQ01000009.1"/>
</dbReference>
<evidence type="ECO:0000313" key="3">
    <source>
        <dbReference type="EMBL" id="RCS28858.1"/>
    </source>
</evidence>
<dbReference type="OrthoDB" id="5935280at2"/>
<dbReference type="InterPro" id="IPR023562">
    <property type="entry name" value="ClpP/TepA"/>
</dbReference>
<feature type="transmembrane region" description="Helical" evidence="2">
    <location>
        <begin position="175"/>
        <end position="195"/>
    </location>
</feature>
<name>A0A368KCG8_9GAMM</name>
<comment type="caution">
    <text evidence="3">The sequence shown here is derived from an EMBL/GenBank/DDBJ whole genome shotgun (WGS) entry which is preliminary data.</text>
</comment>
<organism evidence="3 4">
    <name type="scientific">Rhodanobacter denitrificans</name>
    <dbReference type="NCBI Taxonomy" id="666685"/>
    <lineage>
        <taxon>Bacteria</taxon>
        <taxon>Pseudomonadati</taxon>
        <taxon>Pseudomonadota</taxon>
        <taxon>Gammaproteobacteria</taxon>
        <taxon>Lysobacterales</taxon>
        <taxon>Rhodanobacteraceae</taxon>
        <taxon>Rhodanobacter</taxon>
    </lineage>
</organism>
<dbReference type="EMBL" id="QFWQ01000009">
    <property type="protein sequence ID" value="RCS28858.1"/>
    <property type="molecule type" value="Genomic_DNA"/>
</dbReference>
<dbReference type="InterPro" id="IPR029045">
    <property type="entry name" value="ClpP/crotonase-like_dom_sf"/>
</dbReference>
<proteinExistence type="predicted"/>
<evidence type="ECO:0000256" key="1">
    <source>
        <dbReference type="SAM" id="MobiDB-lite"/>
    </source>
</evidence>